<dbReference type="GO" id="GO:0003697">
    <property type="term" value="F:single-stranded DNA binding"/>
    <property type="evidence" value="ECO:0007669"/>
    <property type="project" value="TreeGrafter"/>
</dbReference>
<dbReference type="CDD" id="cd04478">
    <property type="entry name" value="RPA2_DBD_D"/>
    <property type="match status" value="1"/>
</dbReference>
<dbReference type="GO" id="GO:0006260">
    <property type="term" value="P:DNA replication"/>
    <property type="evidence" value="ECO:0007669"/>
    <property type="project" value="TreeGrafter"/>
</dbReference>
<evidence type="ECO:0000313" key="6">
    <source>
        <dbReference type="Proteomes" id="UP000278143"/>
    </source>
</evidence>
<dbReference type="Gene3D" id="2.40.50.140">
    <property type="entry name" value="Nucleic acid-binding proteins"/>
    <property type="match status" value="1"/>
</dbReference>
<dbReference type="EMBL" id="KZ989170">
    <property type="protein sequence ID" value="RKP27672.1"/>
    <property type="molecule type" value="Genomic_DNA"/>
</dbReference>
<evidence type="ECO:0000256" key="2">
    <source>
        <dbReference type="ARBA" id="ARBA00023125"/>
    </source>
</evidence>
<feature type="non-terminal residue" evidence="5">
    <location>
        <position position="158"/>
    </location>
</feature>
<proteinExistence type="predicted"/>
<dbReference type="GO" id="GO:0035861">
    <property type="term" value="C:site of double-strand break"/>
    <property type="evidence" value="ECO:0007669"/>
    <property type="project" value="TreeGrafter"/>
</dbReference>
<dbReference type="OrthoDB" id="25571at2759"/>
<dbReference type="Proteomes" id="UP000278143">
    <property type="component" value="Unassembled WGS sequence"/>
</dbReference>
<dbReference type="InterPro" id="IPR040260">
    <property type="entry name" value="RFA2-like"/>
</dbReference>
<keyword evidence="6" id="KW-1185">Reference proteome</keyword>
<gene>
    <name evidence="5" type="ORF">SYNPS1DRAFT_8759</name>
</gene>
<keyword evidence="3" id="KW-0539">Nucleus</keyword>
<dbReference type="GO" id="GO:0005662">
    <property type="term" value="C:DNA replication factor A complex"/>
    <property type="evidence" value="ECO:0007669"/>
    <property type="project" value="TreeGrafter"/>
</dbReference>
<organism evidence="5 6">
    <name type="scientific">Syncephalis pseudoplumigaleata</name>
    <dbReference type="NCBI Taxonomy" id="1712513"/>
    <lineage>
        <taxon>Eukaryota</taxon>
        <taxon>Fungi</taxon>
        <taxon>Fungi incertae sedis</taxon>
        <taxon>Zoopagomycota</taxon>
        <taxon>Zoopagomycotina</taxon>
        <taxon>Zoopagomycetes</taxon>
        <taxon>Zoopagales</taxon>
        <taxon>Piptocephalidaceae</taxon>
        <taxon>Syncephalis</taxon>
    </lineage>
</organism>
<evidence type="ECO:0000313" key="5">
    <source>
        <dbReference type="EMBL" id="RKP27672.1"/>
    </source>
</evidence>
<dbReference type="PANTHER" id="PTHR13989:SF16">
    <property type="entry name" value="REPLICATION PROTEIN A2"/>
    <property type="match status" value="1"/>
</dbReference>
<evidence type="ECO:0000256" key="1">
    <source>
        <dbReference type="ARBA" id="ARBA00004123"/>
    </source>
</evidence>
<dbReference type="SUPFAM" id="SSF50249">
    <property type="entry name" value="Nucleic acid-binding proteins"/>
    <property type="match status" value="1"/>
</dbReference>
<dbReference type="InterPro" id="IPR012340">
    <property type="entry name" value="NA-bd_OB-fold"/>
</dbReference>
<sequence>GGGFLTSPGGDMSGSQSGFAEKVRESQSIRPLTIRQVLAAEASKQADGSFSIDGHPISLITLVALLRNRDRQSSFYSFLLDDATGSVDAQLWANDADPDDGDKDAQVNEIPYVRIYGQIRVFNGTSRVTVIRIQPVTDRNEITMHMLEAVYAHLFFTR</sequence>
<protein>
    <recommendedName>
        <fullName evidence="7">OB domain-containing protein</fullName>
    </recommendedName>
</protein>
<reference evidence="6" key="1">
    <citation type="journal article" date="2018" name="Nat. Microbiol.">
        <title>Leveraging single-cell genomics to expand the fungal tree of life.</title>
        <authorList>
            <person name="Ahrendt S.R."/>
            <person name="Quandt C.A."/>
            <person name="Ciobanu D."/>
            <person name="Clum A."/>
            <person name="Salamov A."/>
            <person name="Andreopoulos B."/>
            <person name="Cheng J.F."/>
            <person name="Woyke T."/>
            <person name="Pelin A."/>
            <person name="Henrissat B."/>
            <person name="Reynolds N.K."/>
            <person name="Benny G.L."/>
            <person name="Smith M.E."/>
            <person name="James T.Y."/>
            <person name="Grigoriev I.V."/>
        </authorList>
    </citation>
    <scope>NUCLEOTIDE SEQUENCE [LARGE SCALE GENOMIC DNA]</scope>
    <source>
        <strain evidence="6">Benny S71-1</strain>
    </source>
</reference>
<evidence type="ECO:0000256" key="4">
    <source>
        <dbReference type="SAM" id="MobiDB-lite"/>
    </source>
</evidence>
<dbReference type="GO" id="GO:0006289">
    <property type="term" value="P:nucleotide-excision repair"/>
    <property type="evidence" value="ECO:0007669"/>
    <property type="project" value="TreeGrafter"/>
</dbReference>
<feature type="region of interest" description="Disordered" evidence="4">
    <location>
        <begin position="1"/>
        <end position="25"/>
    </location>
</feature>
<dbReference type="AlphaFoldDB" id="A0A4P9Z6A0"/>
<evidence type="ECO:0008006" key="7">
    <source>
        <dbReference type="Google" id="ProtNLM"/>
    </source>
</evidence>
<keyword evidence="2" id="KW-0238">DNA-binding</keyword>
<accession>A0A4P9Z6A0</accession>
<evidence type="ECO:0000256" key="3">
    <source>
        <dbReference type="ARBA" id="ARBA00023242"/>
    </source>
</evidence>
<feature type="non-terminal residue" evidence="5">
    <location>
        <position position="1"/>
    </location>
</feature>
<comment type="subcellular location">
    <subcellularLocation>
        <location evidence="1">Nucleus</location>
    </subcellularLocation>
</comment>
<name>A0A4P9Z6A0_9FUNG</name>
<dbReference type="PANTHER" id="PTHR13989">
    <property type="entry name" value="REPLICATION PROTEIN A-RELATED"/>
    <property type="match status" value="1"/>
</dbReference>
<dbReference type="GO" id="GO:0000781">
    <property type="term" value="C:chromosome, telomeric region"/>
    <property type="evidence" value="ECO:0007669"/>
    <property type="project" value="TreeGrafter"/>
</dbReference>
<dbReference type="GO" id="GO:0000724">
    <property type="term" value="P:double-strand break repair via homologous recombination"/>
    <property type="evidence" value="ECO:0007669"/>
    <property type="project" value="TreeGrafter"/>
</dbReference>